<dbReference type="InterPro" id="IPR009628">
    <property type="entry name" value="Phage_tape_measure_N"/>
</dbReference>
<feature type="domain" description="Bacteriophage tail tape measure N-terminal" evidence="2">
    <location>
        <begin position="55"/>
        <end position="214"/>
    </location>
</feature>
<keyword evidence="5" id="KW-1185">Reference proteome</keyword>
<evidence type="ECO:0000256" key="1">
    <source>
        <dbReference type="SAM" id="MobiDB-lite"/>
    </source>
</evidence>
<protein>
    <submittedName>
        <fullName evidence="4">Phage tail tape measure protein</fullName>
    </submittedName>
</protein>
<feature type="region of interest" description="Disordered" evidence="1">
    <location>
        <begin position="358"/>
        <end position="379"/>
    </location>
</feature>
<proteinExistence type="predicted"/>
<organism evidence="4 5">
    <name type="scientific">Phytobacter palmae</name>
    <dbReference type="NCBI Taxonomy" id="1855371"/>
    <lineage>
        <taxon>Bacteria</taxon>
        <taxon>Pseudomonadati</taxon>
        <taxon>Pseudomonadota</taxon>
        <taxon>Gammaproteobacteria</taxon>
        <taxon>Enterobacterales</taxon>
        <taxon>Enterobacteriaceae</taxon>
        <taxon>Phytobacter</taxon>
    </lineage>
</organism>
<evidence type="ECO:0000259" key="3">
    <source>
        <dbReference type="Pfam" id="PF09718"/>
    </source>
</evidence>
<evidence type="ECO:0000259" key="2">
    <source>
        <dbReference type="Pfam" id="PF06791"/>
    </source>
</evidence>
<reference evidence="4 5" key="1">
    <citation type="submission" date="2024-02" db="EMBL/GenBank/DDBJ databases">
        <title>Whole genome of MDR Enterobacteriaceae from southern Thailand.</title>
        <authorList>
            <person name="Surachat K."/>
        </authorList>
    </citation>
    <scope>NUCLEOTIDE SEQUENCE [LARGE SCALE GENOMIC DNA]</scope>
    <source>
        <strain evidence="4 5">PSU_29</strain>
    </source>
</reference>
<dbReference type="Proteomes" id="UP001411173">
    <property type="component" value="Unassembled WGS sequence"/>
</dbReference>
<dbReference type="Pfam" id="PF06791">
    <property type="entry name" value="TMP_2"/>
    <property type="match status" value="1"/>
</dbReference>
<dbReference type="InterPro" id="IPR006431">
    <property type="entry name" value="Phage_tape_meas_C"/>
</dbReference>
<name>A0ABU9VB49_9ENTR</name>
<evidence type="ECO:0000313" key="4">
    <source>
        <dbReference type="EMBL" id="MEN0581911.1"/>
    </source>
</evidence>
<dbReference type="Pfam" id="PF09718">
    <property type="entry name" value="Tape_meas_lam_C"/>
    <property type="match status" value="1"/>
</dbReference>
<dbReference type="RefSeq" id="WP_343194835.1">
    <property type="nucleotide sequence ID" value="NZ_JBCIVJ010000031.1"/>
</dbReference>
<feature type="domain" description="Bacteriophage tail tape measure C-terminal" evidence="3">
    <location>
        <begin position="544"/>
        <end position="618"/>
    </location>
</feature>
<evidence type="ECO:0000313" key="5">
    <source>
        <dbReference type="Proteomes" id="UP001411173"/>
    </source>
</evidence>
<gene>
    <name evidence="4" type="ORF">AAIG39_23340</name>
</gene>
<comment type="caution">
    <text evidence="4">The sequence shown here is derived from an EMBL/GenBank/DDBJ whole genome shotgun (WGS) entry which is preliminary data.</text>
</comment>
<dbReference type="EMBL" id="JBCIVJ010000031">
    <property type="protein sequence ID" value="MEN0581911.1"/>
    <property type="molecule type" value="Genomic_DNA"/>
</dbReference>
<dbReference type="NCBIfam" id="TIGR01541">
    <property type="entry name" value="tape_meas_lam_C"/>
    <property type="match status" value="1"/>
</dbReference>
<sequence length="779" mass="83057">MSQSVGDLVVSLDVDAAKFNEQIEFSRKGLKGIGESANDAAMQVMQAFSRQEIAAKKAGISIGQYNNAMRMLPAQISDVAVQLAGGQNPFLILLQQGSQVKDSFGGISSTFKAFSALLTPTQVVFGVVAATFGTTAMAVYRARKELEEVSKTVNDTLGITGDSAQKLALNIRSMADASGDSVKNITSMFISTKDGATEAETKMIAVGFSYQEAKAKVEAYKGSSDFTALNNAIEQHRLKVLELPDSWSKAAEGVKNYFTGANLGKQNVALGGAIDPAMRFIEQAKDLQQVIETLRIKGNTTVKENIDLVKKQLLSTDRVAAAEENLKQARELSKKIGASGDAEAISNANKLIAAREKELEQAKQQRDKKPAVKTSAGDKAEDNATVELLALESQLKVLQGHRNINDVISQQRKDLWTTEAQIQVLEDASGRRKLSVQEQSLLAHSKEVLSLKEQLAIKGDQVVAQEQLNKRMDAATKYENQMSAKQSALTGSATLSDRAAGRNLAYAQLKSGWENAGGKTTDVDYQRELTALNQYYAAEDSLRGDWLSGAKKGFAEYQDSATNVYSAMENAAAGAMNGMSDMLTDLTTTGKASFKSFGVSILKTIAQITNQLLVAYAVQKAMGWVSGSFDGPQGGGIGSPSFVGPVQAWKGGYIPEFDGGGYTGPGGKFEPKGVVHGGEFVFTKESTARLGVGNLYRLMRGYATGGLVGAGNVSVPTMGGISVYAPVSISQQSGGGEVSQANTANTARVVQGIVQQGITDRLKKEMSPGGMIWNLNKTR</sequence>
<accession>A0ABU9VB49</accession>